<protein>
    <submittedName>
        <fullName evidence="7 8">Wall-associated receptor kinase</fullName>
    </submittedName>
</protein>
<evidence type="ECO:0000256" key="2">
    <source>
        <dbReference type="ARBA" id="ARBA00022527"/>
    </source>
</evidence>
<dbReference type="Pfam" id="PF08488">
    <property type="entry name" value="WAK"/>
    <property type="match status" value="1"/>
</dbReference>
<evidence type="ECO:0000313" key="8">
    <source>
        <dbReference type="EMBL" id="OTF97521.1"/>
    </source>
</evidence>
<keyword evidence="4" id="KW-1015">Disulfide bond</keyword>
<proteinExistence type="predicted"/>
<keyword evidence="2" id="KW-0723">Serine/threonine-protein kinase</keyword>
<evidence type="ECO:0000313" key="9">
    <source>
        <dbReference type="Proteomes" id="UP000215914"/>
    </source>
</evidence>
<comment type="subcellular location">
    <subcellularLocation>
        <location evidence="1">Membrane</location>
        <topology evidence="1">Single-pass type I membrane protein</topology>
    </subcellularLocation>
</comment>
<keyword evidence="8" id="KW-0418">Kinase</keyword>
<evidence type="ECO:0000313" key="7">
    <source>
        <dbReference type="EMBL" id="KAF5768459.1"/>
    </source>
</evidence>
<organism evidence="8 9">
    <name type="scientific">Helianthus annuus</name>
    <name type="common">Common sunflower</name>
    <dbReference type="NCBI Taxonomy" id="4232"/>
    <lineage>
        <taxon>Eukaryota</taxon>
        <taxon>Viridiplantae</taxon>
        <taxon>Streptophyta</taxon>
        <taxon>Embryophyta</taxon>
        <taxon>Tracheophyta</taxon>
        <taxon>Spermatophyta</taxon>
        <taxon>Magnoliopsida</taxon>
        <taxon>eudicotyledons</taxon>
        <taxon>Gunneridae</taxon>
        <taxon>Pentapetalae</taxon>
        <taxon>asterids</taxon>
        <taxon>campanulids</taxon>
        <taxon>Asterales</taxon>
        <taxon>Asteraceae</taxon>
        <taxon>Asteroideae</taxon>
        <taxon>Heliantheae alliance</taxon>
        <taxon>Heliantheae</taxon>
        <taxon>Helianthus</taxon>
    </lineage>
</organism>
<evidence type="ECO:0000259" key="6">
    <source>
        <dbReference type="Pfam" id="PF08488"/>
    </source>
</evidence>
<keyword evidence="5" id="KW-0325">Glycoprotein</keyword>
<feature type="domain" description="Wall-associated receptor kinase" evidence="6">
    <location>
        <begin position="54"/>
        <end position="97"/>
    </location>
</feature>
<sequence>MGVDLDGTPFLFSQLNNKFVFKGCGIAAMHMDDGSVFTGCSMACGGVTVSDKNNCFGIGCCQTTIPHYLKSYNINITALEEEDGGCGSAFLVDETSYDEGRFSDSFIGRRNTSLVPNPGKKQSGAV</sequence>
<dbReference type="EMBL" id="MNCJ02000329">
    <property type="protein sequence ID" value="KAF5768459.1"/>
    <property type="molecule type" value="Genomic_DNA"/>
</dbReference>
<keyword evidence="3" id="KW-0808">Transferase</keyword>
<dbReference type="InterPro" id="IPR013695">
    <property type="entry name" value="WAK"/>
</dbReference>
<reference evidence="7 9" key="1">
    <citation type="journal article" date="2017" name="Nature">
        <title>The sunflower genome provides insights into oil metabolism, flowering and Asterid evolution.</title>
        <authorList>
            <person name="Badouin H."/>
            <person name="Gouzy J."/>
            <person name="Grassa C.J."/>
            <person name="Murat F."/>
            <person name="Staton S.E."/>
            <person name="Cottret L."/>
            <person name="Lelandais-Briere C."/>
            <person name="Owens G.L."/>
            <person name="Carrere S."/>
            <person name="Mayjonade B."/>
            <person name="Legrand L."/>
            <person name="Gill N."/>
            <person name="Kane N.C."/>
            <person name="Bowers J.E."/>
            <person name="Hubner S."/>
            <person name="Bellec A."/>
            <person name="Berard A."/>
            <person name="Berges H."/>
            <person name="Blanchet N."/>
            <person name="Boniface M.C."/>
            <person name="Brunel D."/>
            <person name="Catrice O."/>
            <person name="Chaidir N."/>
            <person name="Claudel C."/>
            <person name="Donnadieu C."/>
            <person name="Faraut T."/>
            <person name="Fievet G."/>
            <person name="Helmstetter N."/>
            <person name="King M."/>
            <person name="Knapp S.J."/>
            <person name="Lai Z."/>
            <person name="Le Paslier M.C."/>
            <person name="Lippi Y."/>
            <person name="Lorenzon L."/>
            <person name="Mandel J.R."/>
            <person name="Marage G."/>
            <person name="Marchand G."/>
            <person name="Marquand E."/>
            <person name="Bret-Mestries E."/>
            <person name="Morien E."/>
            <person name="Nambeesan S."/>
            <person name="Nguyen T."/>
            <person name="Pegot-Espagnet P."/>
            <person name="Pouilly N."/>
            <person name="Raftis F."/>
            <person name="Sallet E."/>
            <person name="Schiex T."/>
            <person name="Thomas J."/>
            <person name="Vandecasteele C."/>
            <person name="Vares D."/>
            <person name="Vear F."/>
            <person name="Vautrin S."/>
            <person name="Crespi M."/>
            <person name="Mangin B."/>
            <person name="Burke J.M."/>
            <person name="Salse J."/>
            <person name="Munos S."/>
            <person name="Vincourt P."/>
            <person name="Rieseberg L.H."/>
            <person name="Langlade N.B."/>
        </authorList>
    </citation>
    <scope>NUCLEOTIDE SEQUENCE [LARGE SCALE GENOMIC DNA]</scope>
    <source>
        <strain evidence="9">cv. SF193</strain>
        <tissue evidence="7">Leaves</tissue>
    </source>
</reference>
<evidence type="ECO:0000256" key="5">
    <source>
        <dbReference type="ARBA" id="ARBA00023180"/>
    </source>
</evidence>
<gene>
    <name evidence="8" type="ORF">HannXRQ_Chr14g0435511</name>
    <name evidence="7" type="ORF">HanXRQr2_Chr14g0636691</name>
</gene>
<keyword evidence="8" id="KW-0675">Receptor</keyword>
<dbReference type="AlphaFoldDB" id="A0A251SG29"/>
<dbReference type="GO" id="GO:0004674">
    <property type="term" value="F:protein serine/threonine kinase activity"/>
    <property type="evidence" value="ECO:0007669"/>
    <property type="project" value="UniProtKB-KW"/>
</dbReference>
<dbReference type="EMBL" id="CM007903">
    <property type="protein sequence ID" value="OTF97521.1"/>
    <property type="molecule type" value="Genomic_DNA"/>
</dbReference>
<reference evidence="8" key="2">
    <citation type="submission" date="2017-02" db="EMBL/GenBank/DDBJ databases">
        <title>Sunflower complete genome.</title>
        <authorList>
            <person name="Langlade N."/>
            <person name="Munos S."/>
        </authorList>
    </citation>
    <scope>NUCLEOTIDE SEQUENCE [LARGE SCALE GENOMIC DNA]</scope>
    <source>
        <tissue evidence="8">Leaves</tissue>
    </source>
</reference>
<reference evidence="7" key="3">
    <citation type="submission" date="2020-06" db="EMBL/GenBank/DDBJ databases">
        <title>Helianthus annuus Genome sequencing and assembly Release 2.</title>
        <authorList>
            <person name="Gouzy J."/>
            <person name="Langlade N."/>
            <person name="Munos S."/>
        </authorList>
    </citation>
    <scope>NUCLEOTIDE SEQUENCE</scope>
    <source>
        <tissue evidence="7">Leaves</tissue>
    </source>
</reference>
<dbReference type="Proteomes" id="UP000215914">
    <property type="component" value="Chromosome 14"/>
</dbReference>
<dbReference type="Gramene" id="mRNA:HanXRQr2_Chr14g0636691">
    <property type="protein sequence ID" value="CDS:HanXRQr2_Chr14g0636691.1"/>
    <property type="gene ID" value="HanXRQr2_Chr14g0636691"/>
</dbReference>
<dbReference type="GO" id="GO:0016020">
    <property type="term" value="C:membrane"/>
    <property type="evidence" value="ECO:0007669"/>
    <property type="project" value="UniProtKB-SubCell"/>
</dbReference>
<name>A0A251SG29_HELAN</name>
<dbReference type="PANTHER" id="PTHR33491">
    <property type="entry name" value="OSJNBA0016N04.9 PROTEIN"/>
    <property type="match status" value="1"/>
</dbReference>
<accession>A0A251SG29</accession>
<evidence type="ECO:0000256" key="4">
    <source>
        <dbReference type="ARBA" id="ARBA00023157"/>
    </source>
</evidence>
<keyword evidence="9" id="KW-1185">Reference proteome</keyword>
<evidence type="ECO:0000256" key="1">
    <source>
        <dbReference type="ARBA" id="ARBA00004479"/>
    </source>
</evidence>
<evidence type="ECO:0000256" key="3">
    <source>
        <dbReference type="ARBA" id="ARBA00022679"/>
    </source>
</evidence>
<dbReference type="InParanoid" id="A0A251SG29"/>